<reference evidence="2" key="1">
    <citation type="journal article" date="2023" name="Mol. Phylogenet. Evol.">
        <title>Genome-scale phylogeny and comparative genomics of the fungal order Sordariales.</title>
        <authorList>
            <person name="Hensen N."/>
            <person name="Bonometti L."/>
            <person name="Westerberg I."/>
            <person name="Brannstrom I.O."/>
            <person name="Guillou S."/>
            <person name="Cros-Aarteil S."/>
            <person name="Calhoun S."/>
            <person name="Haridas S."/>
            <person name="Kuo A."/>
            <person name="Mondo S."/>
            <person name="Pangilinan J."/>
            <person name="Riley R."/>
            <person name="LaButti K."/>
            <person name="Andreopoulos B."/>
            <person name="Lipzen A."/>
            <person name="Chen C."/>
            <person name="Yan M."/>
            <person name="Daum C."/>
            <person name="Ng V."/>
            <person name="Clum A."/>
            <person name="Steindorff A."/>
            <person name="Ohm R.A."/>
            <person name="Martin F."/>
            <person name="Silar P."/>
            <person name="Natvig D.O."/>
            <person name="Lalanne C."/>
            <person name="Gautier V."/>
            <person name="Ament-Velasquez S.L."/>
            <person name="Kruys A."/>
            <person name="Hutchinson M.I."/>
            <person name="Powell A.J."/>
            <person name="Barry K."/>
            <person name="Miller A.N."/>
            <person name="Grigoriev I.V."/>
            <person name="Debuchy R."/>
            <person name="Gladieux P."/>
            <person name="Hiltunen Thoren M."/>
            <person name="Johannesson H."/>
        </authorList>
    </citation>
    <scope>NUCLEOTIDE SEQUENCE</scope>
    <source>
        <strain evidence="2">CBS 315.58</strain>
    </source>
</reference>
<organism evidence="2 3">
    <name type="scientific">Triangularia verruculosa</name>
    <dbReference type="NCBI Taxonomy" id="2587418"/>
    <lineage>
        <taxon>Eukaryota</taxon>
        <taxon>Fungi</taxon>
        <taxon>Dikarya</taxon>
        <taxon>Ascomycota</taxon>
        <taxon>Pezizomycotina</taxon>
        <taxon>Sordariomycetes</taxon>
        <taxon>Sordariomycetidae</taxon>
        <taxon>Sordariales</taxon>
        <taxon>Podosporaceae</taxon>
        <taxon>Triangularia</taxon>
    </lineage>
</organism>
<evidence type="ECO:0000313" key="2">
    <source>
        <dbReference type="EMBL" id="KAK4200942.1"/>
    </source>
</evidence>
<protein>
    <submittedName>
        <fullName evidence="2">Uncharacterized protein</fullName>
    </submittedName>
</protein>
<evidence type="ECO:0000313" key="3">
    <source>
        <dbReference type="Proteomes" id="UP001303160"/>
    </source>
</evidence>
<sequence>MVKHRPCLTSRWAHHLCRNLGKSVITFYTFINLILTYKSSLISKTEQLKMKASMNMALLLITPLALSMPAPVILSGGGTVSSFMFTPAARGSCGGGTGFCTNGRCLCSSICEGICQWYECGKC</sequence>
<dbReference type="AlphaFoldDB" id="A0AAN6XM04"/>
<evidence type="ECO:0000256" key="1">
    <source>
        <dbReference type="SAM" id="Phobius"/>
    </source>
</evidence>
<comment type="caution">
    <text evidence="2">The sequence shown here is derived from an EMBL/GenBank/DDBJ whole genome shotgun (WGS) entry which is preliminary data.</text>
</comment>
<gene>
    <name evidence="2" type="ORF">QBC40DRAFT_279147</name>
</gene>
<accession>A0AAN6XM04</accession>
<keyword evidence="1" id="KW-1133">Transmembrane helix</keyword>
<keyword evidence="3" id="KW-1185">Reference proteome</keyword>
<dbReference type="Proteomes" id="UP001303160">
    <property type="component" value="Unassembled WGS sequence"/>
</dbReference>
<dbReference type="EMBL" id="MU863913">
    <property type="protein sequence ID" value="KAK4200942.1"/>
    <property type="molecule type" value="Genomic_DNA"/>
</dbReference>
<feature type="transmembrane region" description="Helical" evidence="1">
    <location>
        <begin position="57"/>
        <end position="77"/>
    </location>
</feature>
<keyword evidence="1" id="KW-0472">Membrane</keyword>
<feature type="transmembrane region" description="Helical" evidence="1">
    <location>
        <begin position="20"/>
        <end position="37"/>
    </location>
</feature>
<reference evidence="2" key="2">
    <citation type="submission" date="2023-05" db="EMBL/GenBank/DDBJ databases">
        <authorList>
            <consortium name="Lawrence Berkeley National Laboratory"/>
            <person name="Steindorff A."/>
            <person name="Hensen N."/>
            <person name="Bonometti L."/>
            <person name="Westerberg I."/>
            <person name="Brannstrom I.O."/>
            <person name="Guillou S."/>
            <person name="Cros-Aarteil S."/>
            <person name="Calhoun S."/>
            <person name="Haridas S."/>
            <person name="Kuo A."/>
            <person name="Mondo S."/>
            <person name="Pangilinan J."/>
            <person name="Riley R."/>
            <person name="Labutti K."/>
            <person name="Andreopoulos B."/>
            <person name="Lipzen A."/>
            <person name="Chen C."/>
            <person name="Yanf M."/>
            <person name="Daum C."/>
            <person name="Ng V."/>
            <person name="Clum A."/>
            <person name="Ohm R."/>
            <person name="Martin F."/>
            <person name="Silar P."/>
            <person name="Natvig D."/>
            <person name="Lalanne C."/>
            <person name="Gautier V."/>
            <person name="Ament-Velasquez S.L."/>
            <person name="Kruys A."/>
            <person name="Hutchinson M.I."/>
            <person name="Powell A.J."/>
            <person name="Barry K."/>
            <person name="Miller A.N."/>
            <person name="Grigoriev I.V."/>
            <person name="Debuchy R."/>
            <person name="Gladieux P."/>
            <person name="Thoren M.H."/>
            <person name="Johannesson H."/>
        </authorList>
    </citation>
    <scope>NUCLEOTIDE SEQUENCE</scope>
    <source>
        <strain evidence="2">CBS 315.58</strain>
    </source>
</reference>
<keyword evidence="1" id="KW-0812">Transmembrane</keyword>
<name>A0AAN6XM04_9PEZI</name>
<proteinExistence type="predicted"/>